<dbReference type="InterPro" id="IPR039791">
    <property type="entry name" value="GCM"/>
</dbReference>
<keyword evidence="5" id="KW-0539">Nucleus</keyword>
<dbReference type="PANTHER" id="PTHR12414">
    <property type="entry name" value="GLIAL CELLS MISSING RELATED/GLIDE"/>
    <property type="match status" value="1"/>
</dbReference>
<keyword evidence="2" id="KW-0805">Transcription regulation</keyword>
<dbReference type="PROSITE" id="PS50807">
    <property type="entry name" value="GCM"/>
    <property type="match status" value="1"/>
</dbReference>
<proteinExistence type="predicted"/>
<accession>A0ABP1RNI3</accession>
<dbReference type="InterPro" id="IPR043021">
    <property type="entry name" value="GCM_small"/>
</dbReference>
<evidence type="ECO:0000256" key="5">
    <source>
        <dbReference type="ARBA" id="ARBA00023242"/>
    </source>
</evidence>
<dbReference type="InterPro" id="IPR043020">
    <property type="entry name" value="GCM_large"/>
</dbReference>
<dbReference type="InterPro" id="IPR036115">
    <property type="entry name" value="GCM_dom_sf"/>
</dbReference>
<keyword evidence="9" id="KW-1185">Reference proteome</keyword>
<dbReference type="PANTHER" id="PTHR12414:SF8">
    <property type="entry name" value="TRANSCRIPTION FACTOR GLIAL CELLS MISSING-RELATED"/>
    <property type="match status" value="1"/>
</dbReference>
<evidence type="ECO:0000259" key="7">
    <source>
        <dbReference type="PROSITE" id="PS50807"/>
    </source>
</evidence>
<evidence type="ECO:0000256" key="6">
    <source>
        <dbReference type="SAM" id="MobiDB-lite"/>
    </source>
</evidence>
<feature type="region of interest" description="Disordered" evidence="6">
    <location>
        <begin position="305"/>
        <end position="339"/>
    </location>
</feature>
<dbReference type="Gene3D" id="2.20.25.670">
    <property type="entry name" value="GCM domain, large subdomain"/>
    <property type="match status" value="1"/>
</dbReference>
<feature type="compositionally biased region" description="Low complexity" evidence="6">
    <location>
        <begin position="18"/>
        <end position="27"/>
    </location>
</feature>
<evidence type="ECO:0000313" key="9">
    <source>
        <dbReference type="Proteomes" id="UP001642540"/>
    </source>
</evidence>
<sequence length="559" mass="60671">MMKAIPAPTALPATMTVSASNNASSSSHSHHQSRLSSSQTDWDINDATVPTVQTFDNFHEWADGHCRYVYSPDCEQAKRHTSGWAMRNTNNHNVHILKKSCLGVLICSLGCTLPCGTELRLRPAICDKARKKQLGKACPNPRCAGFLQILACKGHCGYPVTHFWRHTQSGIFFQAKGVHDHPQPETKKSVEVRKKIISTQTGLPKKVRIPKKAIIQTQTKSGFKVRRKRKHLGEKRGSSCPTDPLLIKNCYRCHQVNCICQEATISKLSTGGTNVPWSLSQRPGMAAALSQAAVAAAAANSWAATSSSLTNTPPPLTHHHHHHHLSASHHHHHLQSSSFQQPLSTGRVLEFPQFPESASSSFSKLPTSGSCSTYPSTTCDGFFKPSEIFHLDYYDQASQSSNSNHTTATTNASAVNHSTYYGITSGSCANSGSHTYGEYPGSDSLIADAALQSISAGPPWSIQSMPYANSFMSGATTSTGSTNTTSSISTAIPCTTPSAGLWSSKVGSSGTYFGPIPTDYPTELYTSECYNYYTDNNNYCWTPQQSSSNHNHGTSHLYP</sequence>
<gene>
    <name evidence="8" type="ORF">ODALV1_LOCUS24272</name>
</gene>
<dbReference type="Pfam" id="PF03615">
    <property type="entry name" value="GCM"/>
    <property type="match status" value="1"/>
</dbReference>
<feature type="compositionally biased region" description="Basic residues" evidence="6">
    <location>
        <begin position="317"/>
        <end position="334"/>
    </location>
</feature>
<name>A0ABP1RNI3_9HEXA</name>
<evidence type="ECO:0000313" key="8">
    <source>
        <dbReference type="EMBL" id="CAL8131678.1"/>
    </source>
</evidence>
<feature type="domain" description="GCM" evidence="7">
    <location>
        <begin position="40"/>
        <end position="196"/>
    </location>
</feature>
<protein>
    <recommendedName>
        <fullName evidence="7">GCM domain-containing protein</fullName>
    </recommendedName>
</protein>
<dbReference type="SUPFAM" id="SSF90073">
    <property type="entry name" value="GCM domain"/>
    <property type="match status" value="1"/>
</dbReference>
<keyword evidence="3" id="KW-0238">DNA-binding</keyword>
<dbReference type="InterPro" id="IPR003902">
    <property type="entry name" value="Tscrpt_reg_GCM"/>
</dbReference>
<dbReference type="Proteomes" id="UP001642540">
    <property type="component" value="Unassembled WGS sequence"/>
</dbReference>
<dbReference type="Gene3D" id="3.30.70.3530">
    <property type="entry name" value="GCM motif"/>
    <property type="match status" value="1"/>
</dbReference>
<keyword evidence="1" id="KW-0217">Developmental protein</keyword>
<keyword evidence="4" id="KW-0804">Transcription</keyword>
<comment type="caution">
    <text evidence="8">The sequence shown here is derived from an EMBL/GenBank/DDBJ whole genome shotgun (WGS) entry which is preliminary data.</text>
</comment>
<organism evidence="8 9">
    <name type="scientific">Orchesella dallaii</name>
    <dbReference type="NCBI Taxonomy" id="48710"/>
    <lineage>
        <taxon>Eukaryota</taxon>
        <taxon>Metazoa</taxon>
        <taxon>Ecdysozoa</taxon>
        <taxon>Arthropoda</taxon>
        <taxon>Hexapoda</taxon>
        <taxon>Collembola</taxon>
        <taxon>Entomobryomorpha</taxon>
        <taxon>Entomobryoidea</taxon>
        <taxon>Orchesellidae</taxon>
        <taxon>Orchesellinae</taxon>
        <taxon>Orchesella</taxon>
    </lineage>
</organism>
<feature type="region of interest" description="Disordered" evidence="6">
    <location>
        <begin position="18"/>
        <end position="42"/>
    </location>
</feature>
<evidence type="ECO:0000256" key="1">
    <source>
        <dbReference type="ARBA" id="ARBA00022473"/>
    </source>
</evidence>
<dbReference type="EMBL" id="CAXLJM020000089">
    <property type="protein sequence ID" value="CAL8131678.1"/>
    <property type="molecule type" value="Genomic_DNA"/>
</dbReference>
<evidence type="ECO:0000256" key="3">
    <source>
        <dbReference type="ARBA" id="ARBA00023125"/>
    </source>
</evidence>
<evidence type="ECO:0000256" key="4">
    <source>
        <dbReference type="ARBA" id="ARBA00023163"/>
    </source>
</evidence>
<reference evidence="8 9" key="1">
    <citation type="submission" date="2024-08" db="EMBL/GenBank/DDBJ databases">
        <authorList>
            <person name="Cucini C."/>
            <person name="Frati F."/>
        </authorList>
    </citation>
    <scope>NUCLEOTIDE SEQUENCE [LARGE SCALE GENOMIC DNA]</scope>
</reference>
<evidence type="ECO:0000256" key="2">
    <source>
        <dbReference type="ARBA" id="ARBA00023015"/>
    </source>
</evidence>